<organism evidence="4 5">
    <name type="scientific">Ziziphus jujuba var. spinosa</name>
    <dbReference type="NCBI Taxonomy" id="714518"/>
    <lineage>
        <taxon>Eukaryota</taxon>
        <taxon>Viridiplantae</taxon>
        <taxon>Streptophyta</taxon>
        <taxon>Embryophyta</taxon>
        <taxon>Tracheophyta</taxon>
        <taxon>Spermatophyta</taxon>
        <taxon>Magnoliopsida</taxon>
        <taxon>eudicotyledons</taxon>
        <taxon>Gunneridae</taxon>
        <taxon>Pentapetalae</taxon>
        <taxon>rosids</taxon>
        <taxon>fabids</taxon>
        <taxon>Rosales</taxon>
        <taxon>Rhamnaceae</taxon>
        <taxon>Paliureae</taxon>
        <taxon>Ziziphus</taxon>
    </lineage>
</organism>
<dbReference type="InterPro" id="IPR010658">
    <property type="entry name" value="Nodulin-like"/>
</dbReference>
<reference evidence="4" key="1">
    <citation type="journal article" date="2021" name="Front. Plant Sci.">
        <title>Chromosome-Scale Genome Assembly for Chinese Sour Jujube and Insights Into Its Genome Evolution and Domestication Signature.</title>
        <authorList>
            <person name="Shen L.-Y."/>
            <person name="Luo H."/>
            <person name="Wang X.-L."/>
            <person name="Wang X.-M."/>
            <person name="Qiu X.-J."/>
            <person name="Liu H."/>
            <person name="Zhou S.-S."/>
            <person name="Jia K.-H."/>
            <person name="Nie S."/>
            <person name="Bao Y.-T."/>
            <person name="Zhang R.-G."/>
            <person name="Yun Q.-Z."/>
            <person name="Chai Y.-H."/>
            <person name="Lu J.-Y."/>
            <person name="Li Y."/>
            <person name="Zhao S.-W."/>
            <person name="Mao J.-F."/>
            <person name="Jia S.-G."/>
            <person name="Mao Y.-M."/>
        </authorList>
    </citation>
    <scope>NUCLEOTIDE SEQUENCE</scope>
    <source>
        <strain evidence="4">AT0</strain>
        <tissue evidence="4">Leaf</tissue>
    </source>
</reference>
<evidence type="ECO:0000256" key="2">
    <source>
        <dbReference type="SAM" id="Phobius"/>
    </source>
</evidence>
<evidence type="ECO:0000259" key="3">
    <source>
        <dbReference type="Pfam" id="PF06813"/>
    </source>
</evidence>
<keyword evidence="2" id="KW-0472">Membrane</keyword>
<protein>
    <recommendedName>
        <fullName evidence="3">Nodulin-like domain-containing protein</fullName>
    </recommendedName>
</protein>
<comment type="caution">
    <text evidence="4">The sequence shown here is derived from an EMBL/GenBank/DDBJ whole genome shotgun (WGS) entry which is preliminary data.</text>
</comment>
<dbReference type="Proteomes" id="UP000813462">
    <property type="component" value="Unassembled WGS sequence"/>
</dbReference>
<feature type="transmembrane region" description="Helical" evidence="2">
    <location>
        <begin position="60"/>
        <end position="80"/>
    </location>
</feature>
<proteinExistence type="predicted"/>
<evidence type="ECO:0000256" key="1">
    <source>
        <dbReference type="SAM" id="MobiDB-lite"/>
    </source>
</evidence>
<accession>A0A978VNI9</accession>
<dbReference type="EMBL" id="JAEACU010000003">
    <property type="protein sequence ID" value="KAH7537114.1"/>
    <property type="molecule type" value="Genomic_DNA"/>
</dbReference>
<evidence type="ECO:0000313" key="5">
    <source>
        <dbReference type="Proteomes" id="UP000813462"/>
    </source>
</evidence>
<dbReference type="AlphaFoldDB" id="A0A978VNI9"/>
<gene>
    <name evidence="4" type="ORF">FEM48_Zijuj03G0057500</name>
</gene>
<keyword evidence="2" id="KW-0812">Transmembrane</keyword>
<sequence length="171" mass="18783">MISLAITQKISMPQVWQMYLYIATGANSHTSINTGGLVTCVKNLPNSRGVLLGLFTRAEYGGNAAAMIFLLYLPLFVVVAKEHDQWKSKGKVVKLYKSDIYRKFRGEAMEAAKAERMAATNKVGPPESETIVTTSTFPAGEGEPPAYRHSQPCELGEGLSGNYRDSKYENV</sequence>
<dbReference type="Pfam" id="PF06813">
    <property type="entry name" value="Nodulin-like"/>
    <property type="match status" value="1"/>
</dbReference>
<keyword evidence="2" id="KW-1133">Transmembrane helix</keyword>
<evidence type="ECO:0000313" key="4">
    <source>
        <dbReference type="EMBL" id="KAH7537114.1"/>
    </source>
</evidence>
<feature type="region of interest" description="Disordered" evidence="1">
    <location>
        <begin position="120"/>
        <end position="171"/>
    </location>
</feature>
<feature type="domain" description="Nodulin-like" evidence="3">
    <location>
        <begin position="2"/>
        <end position="73"/>
    </location>
</feature>
<name>A0A978VNI9_ZIZJJ</name>